<accession>A0ABT0UZX7</accession>
<gene>
    <name evidence="2" type="ORF">NBG84_31235</name>
</gene>
<name>A0ABT0UZX7_9ACTN</name>
<reference evidence="2" key="1">
    <citation type="submission" date="2022-06" db="EMBL/GenBank/DDBJ databases">
        <title>Genome public.</title>
        <authorList>
            <person name="Sun Q."/>
        </authorList>
    </citation>
    <scope>NUCLEOTIDE SEQUENCE</scope>
    <source>
        <strain evidence="2">CWNU-1</strain>
    </source>
</reference>
<dbReference type="EMBL" id="JAMQAW010000042">
    <property type="protein sequence ID" value="MCM2392711.1"/>
    <property type="molecule type" value="Genomic_DNA"/>
</dbReference>
<evidence type="ECO:0000313" key="3">
    <source>
        <dbReference type="Proteomes" id="UP001431429"/>
    </source>
</evidence>
<evidence type="ECO:0000256" key="1">
    <source>
        <dbReference type="SAM" id="MobiDB-lite"/>
    </source>
</evidence>
<dbReference type="RefSeq" id="WP_250923036.1">
    <property type="nucleotide sequence ID" value="NZ_JAMQAW010000042.1"/>
</dbReference>
<proteinExistence type="predicted"/>
<sequence>MTAQHAHSLLLSITQASAPASTEPKDHLAAAGRESMSPAPHPLPHIPLQQRLRELPEATGMTTAELARPIRDLDPAD</sequence>
<keyword evidence="3" id="KW-1185">Reference proteome</keyword>
<organism evidence="2 3">
    <name type="scientific">Streptomyces albipurpureus</name>
    <dbReference type="NCBI Taxonomy" id="2897419"/>
    <lineage>
        <taxon>Bacteria</taxon>
        <taxon>Bacillati</taxon>
        <taxon>Actinomycetota</taxon>
        <taxon>Actinomycetes</taxon>
        <taxon>Kitasatosporales</taxon>
        <taxon>Streptomycetaceae</taxon>
        <taxon>Streptomyces</taxon>
    </lineage>
</organism>
<comment type="caution">
    <text evidence="2">The sequence shown here is derived from an EMBL/GenBank/DDBJ whole genome shotgun (WGS) entry which is preliminary data.</text>
</comment>
<feature type="compositionally biased region" description="Polar residues" evidence="1">
    <location>
        <begin position="1"/>
        <end position="20"/>
    </location>
</feature>
<feature type="region of interest" description="Disordered" evidence="1">
    <location>
        <begin position="1"/>
        <end position="45"/>
    </location>
</feature>
<dbReference type="Proteomes" id="UP001431429">
    <property type="component" value="Unassembled WGS sequence"/>
</dbReference>
<evidence type="ECO:0000313" key="2">
    <source>
        <dbReference type="EMBL" id="MCM2392711.1"/>
    </source>
</evidence>
<protein>
    <submittedName>
        <fullName evidence="2">Uncharacterized protein</fullName>
    </submittedName>
</protein>